<gene>
    <name evidence="7" type="ORF">GCM10009640_08600</name>
</gene>
<dbReference type="CDD" id="cd05907">
    <property type="entry name" value="VL_LC_FACS_like"/>
    <property type="match status" value="1"/>
</dbReference>
<comment type="similarity">
    <text evidence="1">Belongs to the ATP-dependent AMP-binding enzyme family.</text>
</comment>
<dbReference type="PANTHER" id="PTHR43272">
    <property type="entry name" value="LONG-CHAIN-FATTY-ACID--COA LIGASE"/>
    <property type="match status" value="1"/>
</dbReference>
<keyword evidence="3" id="KW-0276">Fatty acid metabolism</keyword>
<sequence length="611" mass="66250">MPQLTVPEGVTPPVVPADPEANVTDLLEETLLNHPDAPLFAVPEGEGWRDISTREFHRQVIALAKGLVAAGVQPGDSVGFMCKVRYEFSLVDFALWYAGARMVPVYETSAPSQIQWILSDGGATRVILEDADLVSRFDEAHGDLPAITDVWRIDRGDLDRLVEQGKDVPDDEIERRRSLAVGSDIATLIYTSGSTGRPKGTMITHSNFVELCRNARVVMKDVVGPGTSTLLFVTQAHVFARFISVLAIASTVRVGHQSDTKKLLASLGSFRPTFFLAVPRVFEKVYNASEQKAEAGGKGKIFRRAAQVAVAHSKALDAGHVPLPLKLQFALFDRLVLNKLRTAMGGRVKYAVSGSAPLSTFLAHFYRSLGIRILEGYGLTETTAPLTVGLPDRFKIGTVGPALPGNGVKIAPDGEVLGKGVAVFAGYWQNEQATQEAFTEDGWFHTGDIGSLDADGYLTITGRKKELIVTAAGKNVAPNTLEDPIRSNTIIGQPVIVGDQKPFVAALITLDAEMLATWLENHGHDKSMSLEQAAAHPAVVEEVRGAIQRANRLVSRAESVRKFAILPIEFVEASGYLTPKMSIKRHNIMNDFKPQIDDIYASNSTAHDVGE</sequence>
<feature type="domain" description="AMP-dependent synthetase/ligase" evidence="6">
    <location>
        <begin position="28"/>
        <end position="428"/>
    </location>
</feature>
<keyword evidence="8" id="KW-1185">Reference proteome</keyword>
<evidence type="ECO:0000256" key="4">
    <source>
        <dbReference type="ARBA" id="ARBA00023098"/>
    </source>
</evidence>
<name>A0ABP4JEK9_9MICO</name>
<dbReference type="InterPro" id="IPR020845">
    <property type="entry name" value="AMP-binding_CS"/>
</dbReference>
<dbReference type="InterPro" id="IPR042099">
    <property type="entry name" value="ANL_N_sf"/>
</dbReference>
<dbReference type="Pfam" id="PF23562">
    <property type="entry name" value="AMP-binding_C_3"/>
    <property type="match status" value="1"/>
</dbReference>
<organism evidence="7 8">
    <name type="scientific">Agrococcus citreus</name>
    <dbReference type="NCBI Taxonomy" id="84643"/>
    <lineage>
        <taxon>Bacteria</taxon>
        <taxon>Bacillati</taxon>
        <taxon>Actinomycetota</taxon>
        <taxon>Actinomycetes</taxon>
        <taxon>Micrococcales</taxon>
        <taxon>Microbacteriaceae</taxon>
        <taxon>Agrococcus</taxon>
    </lineage>
</organism>
<dbReference type="Pfam" id="PF00501">
    <property type="entry name" value="AMP-binding"/>
    <property type="match status" value="1"/>
</dbReference>
<evidence type="ECO:0000313" key="8">
    <source>
        <dbReference type="Proteomes" id="UP001501266"/>
    </source>
</evidence>
<evidence type="ECO:0000256" key="2">
    <source>
        <dbReference type="ARBA" id="ARBA00022598"/>
    </source>
</evidence>
<evidence type="ECO:0000259" key="6">
    <source>
        <dbReference type="Pfam" id="PF00501"/>
    </source>
</evidence>
<reference evidence="8" key="1">
    <citation type="journal article" date="2019" name="Int. J. Syst. Evol. Microbiol.">
        <title>The Global Catalogue of Microorganisms (GCM) 10K type strain sequencing project: providing services to taxonomists for standard genome sequencing and annotation.</title>
        <authorList>
            <consortium name="The Broad Institute Genomics Platform"/>
            <consortium name="The Broad Institute Genome Sequencing Center for Infectious Disease"/>
            <person name="Wu L."/>
            <person name="Ma J."/>
        </authorList>
    </citation>
    <scope>NUCLEOTIDE SEQUENCE [LARGE SCALE GENOMIC DNA]</scope>
    <source>
        <strain evidence="8">JCM 12398</strain>
    </source>
</reference>
<dbReference type="EMBL" id="BAAAKK010000001">
    <property type="protein sequence ID" value="GAA1419950.1"/>
    <property type="molecule type" value="Genomic_DNA"/>
</dbReference>
<dbReference type="PANTHER" id="PTHR43272:SF32">
    <property type="entry name" value="AMP-DEPENDENT SYNTHETASE_LIGASE DOMAIN-CONTAINING PROTEIN"/>
    <property type="match status" value="1"/>
</dbReference>
<evidence type="ECO:0000313" key="7">
    <source>
        <dbReference type="EMBL" id="GAA1419950.1"/>
    </source>
</evidence>
<dbReference type="Proteomes" id="UP001501266">
    <property type="component" value="Unassembled WGS sequence"/>
</dbReference>
<comment type="caution">
    <text evidence="7">The sequence shown here is derived from an EMBL/GenBank/DDBJ whole genome shotgun (WGS) entry which is preliminary data.</text>
</comment>
<dbReference type="InterPro" id="IPR000873">
    <property type="entry name" value="AMP-dep_synth/lig_dom"/>
</dbReference>
<keyword evidence="2" id="KW-0436">Ligase</keyword>
<evidence type="ECO:0000256" key="5">
    <source>
        <dbReference type="ARBA" id="ARBA00032875"/>
    </source>
</evidence>
<keyword evidence="4" id="KW-0443">Lipid metabolism</keyword>
<dbReference type="PROSITE" id="PS00455">
    <property type="entry name" value="AMP_BINDING"/>
    <property type="match status" value="1"/>
</dbReference>
<proteinExistence type="inferred from homology"/>
<dbReference type="SUPFAM" id="SSF56801">
    <property type="entry name" value="Acetyl-CoA synthetase-like"/>
    <property type="match status" value="1"/>
</dbReference>
<evidence type="ECO:0000256" key="3">
    <source>
        <dbReference type="ARBA" id="ARBA00022832"/>
    </source>
</evidence>
<evidence type="ECO:0000256" key="1">
    <source>
        <dbReference type="ARBA" id="ARBA00006432"/>
    </source>
</evidence>
<dbReference type="Gene3D" id="3.40.50.12780">
    <property type="entry name" value="N-terminal domain of ligase-like"/>
    <property type="match status" value="1"/>
</dbReference>
<protein>
    <recommendedName>
        <fullName evidence="5">Acyl-CoA synthetase</fullName>
    </recommendedName>
</protein>
<accession>A0ABP4JEK9</accession>